<dbReference type="PANTHER" id="PTHR11895">
    <property type="entry name" value="TRANSAMIDASE"/>
    <property type="match status" value="1"/>
</dbReference>
<dbReference type="InterPro" id="IPR020556">
    <property type="entry name" value="Amidase_CS"/>
</dbReference>
<dbReference type="InterPro" id="IPR023631">
    <property type="entry name" value="Amidase_dom"/>
</dbReference>
<gene>
    <name evidence="2" type="ORF">JMJ56_28040</name>
</gene>
<dbReference type="RefSeq" id="WP_202835055.1">
    <property type="nucleotide sequence ID" value="NZ_JAETWB010000038.1"/>
</dbReference>
<evidence type="ECO:0000259" key="1">
    <source>
        <dbReference type="Pfam" id="PF01425"/>
    </source>
</evidence>
<keyword evidence="3" id="KW-1185">Reference proteome</keyword>
<evidence type="ECO:0000313" key="2">
    <source>
        <dbReference type="EMBL" id="MBL6081840.1"/>
    </source>
</evidence>
<feature type="domain" description="Amidase" evidence="1">
    <location>
        <begin position="22"/>
        <end position="440"/>
    </location>
</feature>
<dbReference type="PANTHER" id="PTHR11895:SF176">
    <property type="entry name" value="AMIDASE AMID-RELATED"/>
    <property type="match status" value="1"/>
</dbReference>
<name>A0ABS1UBD1_9PROT</name>
<proteinExistence type="predicted"/>
<accession>A0ABS1UBD1</accession>
<dbReference type="InterPro" id="IPR036928">
    <property type="entry name" value="AS_sf"/>
</dbReference>
<sequence length="559" mass="60412">MLPLTIAEAARHIATRAFSPVELTRAVLDRIENLDPQLNAYIRTTPDLALRQARAAEAEIAAGHYRGPLHGIPFALKDIFSTAGIPTTGHSRTAIDHVPAEDAHTVARLHKGGAVLLGKLATHEFAHGGPSFDLPWPPARNPWNTAHVTGGSSSGSGAAVAAGLALGAMGSDTGGSIRNPAALCGIAGLKPTYGLLSRRGVWTNSFSYDHAGPMAWTVEDCALMLGVLAGHDPLDPASADRPVPEYRTALTRDIRGLRIGVLRDLYERDVPVPAVARQAMEAALEVLRGLGAVLEDVTIRPAADYYAVKVLTAEAELYAVHEQALRERPGEFGEDFLGRSLAAILIRAEDTIQAQRERRVMLAEFAPLYRRYDALVTAGPGPAPRLESWRTIHFWQKGSLTTPFNVSGGPALAQCVGFTPEGLPLAMQLVGRPFDDATVLRIGHAYEQATPWRTRRPALTPGAMPLPLPPVPDPTSAEIGPTERDRIAVVARRAGLLLNERQFELLCAAAPYVEQMAGRLRRPRAFTEEPASIFRFGTSWDLDVVQNRRVGQDNPRSSR</sequence>
<protein>
    <submittedName>
        <fullName evidence="2">Amidase</fullName>
    </submittedName>
</protein>
<reference evidence="2 3" key="1">
    <citation type="submission" date="2021-01" db="EMBL/GenBank/DDBJ databases">
        <title>Belnapia mucosa sp. nov. and Belnapia arida sp. nov., isolated from the Tabernas Desert (Almeria, Spain).</title>
        <authorList>
            <person name="Molina-Menor E."/>
            <person name="Vidal-Verdu A."/>
            <person name="Calonge A."/>
            <person name="Satari L."/>
            <person name="Pereto J."/>
            <person name="Porcar M."/>
        </authorList>
    </citation>
    <scope>NUCLEOTIDE SEQUENCE [LARGE SCALE GENOMIC DNA]</scope>
    <source>
        <strain evidence="2 3">T18</strain>
    </source>
</reference>
<dbReference type="SUPFAM" id="SSF75304">
    <property type="entry name" value="Amidase signature (AS) enzymes"/>
    <property type="match status" value="1"/>
</dbReference>
<dbReference type="InterPro" id="IPR000120">
    <property type="entry name" value="Amidase"/>
</dbReference>
<dbReference type="Pfam" id="PF01425">
    <property type="entry name" value="Amidase"/>
    <property type="match status" value="1"/>
</dbReference>
<comment type="caution">
    <text evidence="2">The sequence shown here is derived from an EMBL/GenBank/DDBJ whole genome shotgun (WGS) entry which is preliminary data.</text>
</comment>
<dbReference type="PROSITE" id="PS00571">
    <property type="entry name" value="AMIDASES"/>
    <property type="match status" value="1"/>
</dbReference>
<dbReference type="EMBL" id="JAETWB010000038">
    <property type="protein sequence ID" value="MBL6081840.1"/>
    <property type="molecule type" value="Genomic_DNA"/>
</dbReference>
<organism evidence="2 3">
    <name type="scientific">Belnapia arida</name>
    <dbReference type="NCBI Taxonomy" id="2804533"/>
    <lineage>
        <taxon>Bacteria</taxon>
        <taxon>Pseudomonadati</taxon>
        <taxon>Pseudomonadota</taxon>
        <taxon>Alphaproteobacteria</taxon>
        <taxon>Acetobacterales</taxon>
        <taxon>Roseomonadaceae</taxon>
        <taxon>Belnapia</taxon>
    </lineage>
</organism>
<evidence type="ECO:0000313" key="3">
    <source>
        <dbReference type="Proteomes" id="UP000660885"/>
    </source>
</evidence>
<dbReference type="Gene3D" id="3.90.1300.10">
    <property type="entry name" value="Amidase signature (AS) domain"/>
    <property type="match status" value="1"/>
</dbReference>
<dbReference type="Proteomes" id="UP000660885">
    <property type="component" value="Unassembled WGS sequence"/>
</dbReference>